<dbReference type="EMBL" id="CP134187">
    <property type="protein sequence ID" value="WPB01164.1"/>
    <property type="molecule type" value="Genomic_DNA"/>
</dbReference>
<dbReference type="RefSeq" id="XP_065458773.1">
    <property type="nucleotide sequence ID" value="XM_065602701.1"/>
</dbReference>
<dbReference type="Proteomes" id="UP001302367">
    <property type="component" value="Chromosome 4"/>
</dbReference>
<evidence type="ECO:0000313" key="2">
    <source>
        <dbReference type="EMBL" id="WPB01164.1"/>
    </source>
</evidence>
<sequence>MCQQGKLSSMGLRRKFYQKLQGLPPHLPFELNLCIMEQFIASDPVRLNQAGRMQHDLLDEDICHGASNKHVTVLYSAAPLLVDRELDRQRAEDWLHFVRHRRRNNWGVLQDDRLYRSLIPNKTLFLSAHDKLRGRSRRSVLRVKFQWVLHTTCLRESRITYDGDETPIQHFAPGPACSSRVCPCRRTNPELLKYIPEILSDVARRWDLPFENLQLEILMKHSCESKACFGYHIWYTIRYFTSPKNWLLHLVYVPLIASWFSIHTVPQMRTMFQTMHNESPSERAWWLRVVLVVIPVGVLAVLLKPVIWSLLAFGNWVERQTWLGRACYAAYSVVVKVKTAIESTLTAVGLCVATAVVLPFICVFAIWRVTHDRLGRQ</sequence>
<keyword evidence="1" id="KW-1133">Transmembrane helix</keyword>
<keyword evidence="1" id="KW-0812">Transmembrane</keyword>
<organism evidence="2 3">
    <name type="scientific">Cercospora beticola</name>
    <name type="common">Sugarbeet leaf spot fungus</name>
    <dbReference type="NCBI Taxonomy" id="122368"/>
    <lineage>
        <taxon>Eukaryota</taxon>
        <taxon>Fungi</taxon>
        <taxon>Dikarya</taxon>
        <taxon>Ascomycota</taxon>
        <taxon>Pezizomycotina</taxon>
        <taxon>Dothideomycetes</taxon>
        <taxon>Dothideomycetidae</taxon>
        <taxon>Mycosphaerellales</taxon>
        <taxon>Mycosphaerellaceae</taxon>
        <taxon>Cercospora</taxon>
    </lineage>
</organism>
<evidence type="ECO:0000256" key="1">
    <source>
        <dbReference type="SAM" id="Phobius"/>
    </source>
</evidence>
<reference evidence="2 3" key="1">
    <citation type="submission" date="2023-09" db="EMBL/GenBank/DDBJ databases">
        <title>Complete-Gapless Cercospora beticola genome.</title>
        <authorList>
            <person name="Wyatt N.A."/>
            <person name="Spanner R.E."/>
            <person name="Bolton M.D."/>
        </authorList>
    </citation>
    <scope>NUCLEOTIDE SEQUENCE [LARGE SCALE GENOMIC DNA]</scope>
    <source>
        <strain evidence="2">Cb09-40</strain>
    </source>
</reference>
<gene>
    <name evidence="2" type="ORF">RHO25_005785</name>
</gene>
<evidence type="ECO:0000313" key="3">
    <source>
        <dbReference type="Proteomes" id="UP001302367"/>
    </source>
</evidence>
<accession>A0ABZ0NNM9</accession>
<feature type="transmembrane region" description="Helical" evidence="1">
    <location>
        <begin position="246"/>
        <end position="265"/>
    </location>
</feature>
<keyword evidence="3" id="KW-1185">Reference proteome</keyword>
<keyword evidence="1" id="KW-0472">Membrane</keyword>
<feature type="transmembrane region" description="Helical" evidence="1">
    <location>
        <begin position="285"/>
        <end position="307"/>
    </location>
</feature>
<protein>
    <submittedName>
        <fullName evidence="2">Uncharacterized protein</fullName>
    </submittedName>
</protein>
<dbReference type="GeneID" id="90644182"/>
<proteinExistence type="predicted"/>
<feature type="transmembrane region" description="Helical" evidence="1">
    <location>
        <begin position="345"/>
        <end position="367"/>
    </location>
</feature>
<name>A0ABZ0NNM9_CERBT</name>